<accession>A0ABU5U5Y9</accession>
<organism evidence="5 6">
    <name type="scientific">Limnoraphis robusta CCNP1315</name>
    <dbReference type="NCBI Taxonomy" id="3110306"/>
    <lineage>
        <taxon>Bacteria</taxon>
        <taxon>Bacillati</taxon>
        <taxon>Cyanobacteriota</taxon>
        <taxon>Cyanophyceae</taxon>
        <taxon>Oscillatoriophycideae</taxon>
        <taxon>Oscillatoriales</taxon>
        <taxon>Sirenicapillariaceae</taxon>
        <taxon>Limnoraphis</taxon>
    </lineage>
</organism>
<reference evidence="5 6" key="1">
    <citation type="submission" date="2023-12" db="EMBL/GenBank/DDBJ databases">
        <title>Baltic Sea Cyanobacteria.</title>
        <authorList>
            <person name="Delbaje E."/>
            <person name="Fewer D.P."/>
            <person name="Shishido T.K."/>
        </authorList>
    </citation>
    <scope>NUCLEOTIDE SEQUENCE [LARGE SCALE GENOMIC DNA]</scope>
    <source>
        <strain evidence="5 6">CCNP 1315</strain>
    </source>
</reference>
<evidence type="ECO:0000256" key="3">
    <source>
        <dbReference type="SAM" id="SignalP"/>
    </source>
</evidence>
<evidence type="ECO:0000313" key="5">
    <source>
        <dbReference type="EMBL" id="MEA5522571.1"/>
    </source>
</evidence>
<sequence length="385" mass="41254">MKKIFTKIAATAVTTVAFSSIIAVDAFAATIKPTPLIFDDDGSQDGMTALAYMLANPKFDIEAITIAQGIARPEVFVNNVERMLGRLDITGIPLGIGRPDPVAGNNAFPDFVRDGSDSFWPPFVTLPDTAPPVEKRSAAELIVETVKNSPEPVAILATGPLTNIAEALRLDPTIIDNISVVQIMGGAVYVPGNLTTFPDPPFSTNLTAEFNIWIDPLAAQEVFSAAEKGLKIQLTPLDATNKVEFSREDYSAWIATGTPESLIAAEFLDFALTVIQSDDDPNPVWDLIAAIDLSEPNFSPKTLIPLNVDTESDPGANQGQTFVDPNGFPIFVSLDPSFDNLPFNASNLFAYLEESKSVPEPTTAAGLLIFGALGAVLTRQKKQTK</sequence>
<dbReference type="InterPro" id="IPR036452">
    <property type="entry name" value="Ribo_hydro-like"/>
</dbReference>
<feature type="chain" id="PRO_5046984248" evidence="3">
    <location>
        <begin position="29"/>
        <end position="385"/>
    </location>
</feature>
<dbReference type="RefSeq" id="WP_323273196.1">
    <property type="nucleotide sequence ID" value="NZ_JAYGHT010000190.1"/>
</dbReference>
<evidence type="ECO:0000256" key="2">
    <source>
        <dbReference type="ARBA" id="ARBA00023295"/>
    </source>
</evidence>
<dbReference type="NCBIfam" id="TIGR02595">
    <property type="entry name" value="PEP_CTERM"/>
    <property type="match status" value="1"/>
</dbReference>
<evidence type="ECO:0000313" key="6">
    <source>
        <dbReference type="Proteomes" id="UP001301728"/>
    </source>
</evidence>
<keyword evidence="2" id="KW-0326">Glycosidase</keyword>
<dbReference type="GO" id="GO:0016787">
    <property type="term" value="F:hydrolase activity"/>
    <property type="evidence" value="ECO:0007669"/>
    <property type="project" value="UniProtKB-KW"/>
</dbReference>
<dbReference type="Gene3D" id="3.90.245.10">
    <property type="entry name" value="Ribonucleoside hydrolase-like"/>
    <property type="match status" value="1"/>
</dbReference>
<dbReference type="InterPro" id="IPR013424">
    <property type="entry name" value="Ice-binding_C"/>
</dbReference>
<evidence type="ECO:0000256" key="1">
    <source>
        <dbReference type="ARBA" id="ARBA00022801"/>
    </source>
</evidence>
<feature type="domain" description="Inosine/uridine-preferring nucleoside hydrolase" evidence="4">
    <location>
        <begin position="36"/>
        <end position="327"/>
    </location>
</feature>
<feature type="signal peptide" evidence="3">
    <location>
        <begin position="1"/>
        <end position="28"/>
    </location>
</feature>
<gene>
    <name evidence="5" type="ORF">VB854_26925</name>
</gene>
<proteinExistence type="predicted"/>
<comment type="caution">
    <text evidence="5">The sequence shown here is derived from an EMBL/GenBank/DDBJ whole genome shotgun (WGS) entry which is preliminary data.</text>
</comment>
<dbReference type="PANTHER" id="PTHR12304">
    <property type="entry name" value="INOSINE-URIDINE PREFERRING NUCLEOSIDE HYDROLASE"/>
    <property type="match status" value="1"/>
</dbReference>
<keyword evidence="1 5" id="KW-0378">Hydrolase</keyword>
<name>A0ABU5U5Y9_9CYAN</name>
<keyword evidence="3" id="KW-0732">Signal</keyword>
<dbReference type="Proteomes" id="UP001301728">
    <property type="component" value="Unassembled WGS sequence"/>
</dbReference>
<dbReference type="InterPro" id="IPR001910">
    <property type="entry name" value="Inosine/uridine_hydrolase_dom"/>
</dbReference>
<keyword evidence="6" id="KW-1185">Reference proteome</keyword>
<dbReference type="SUPFAM" id="SSF53590">
    <property type="entry name" value="Nucleoside hydrolase"/>
    <property type="match status" value="1"/>
</dbReference>
<dbReference type="InterPro" id="IPR023186">
    <property type="entry name" value="IUNH"/>
</dbReference>
<dbReference type="Pfam" id="PF01156">
    <property type="entry name" value="IU_nuc_hydro"/>
    <property type="match status" value="1"/>
</dbReference>
<protein>
    <submittedName>
        <fullName evidence="5">Nucleoside hydrolase</fullName>
    </submittedName>
</protein>
<evidence type="ECO:0000259" key="4">
    <source>
        <dbReference type="Pfam" id="PF01156"/>
    </source>
</evidence>
<dbReference type="EMBL" id="JAYGHT010000190">
    <property type="protein sequence ID" value="MEA5522571.1"/>
    <property type="molecule type" value="Genomic_DNA"/>
</dbReference>
<dbReference type="PANTHER" id="PTHR12304:SF46">
    <property type="entry name" value="INOSINE-ADENOSINE-GUANOSINE-NUCLEOSIDE HYDROLASE"/>
    <property type="match status" value="1"/>
</dbReference>